<evidence type="ECO:0000313" key="1">
    <source>
        <dbReference type="EMBL" id="BAU47323.1"/>
    </source>
</evidence>
<dbReference type="AlphaFoldDB" id="A0A1B4V1M9"/>
<evidence type="ECO:0000313" key="2">
    <source>
        <dbReference type="Proteomes" id="UP000218899"/>
    </source>
</evidence>
<name>A0A1B4V1M9_9GAMM</name>
<dbReference type="KEGG" id="sva:SVA_0744"/>
<dbReference type="Proteomes" id="UP000218899">
    <property type="component" value="Chromosome"/>
</dbReference>
<organism evidence="1 2">
    <name type="scientific">Sulfurifustis variabilis</name>
    <dbReference type="NCBI Taxonomy" id="1675686"/>
    <lineage>
        <taxon>Bacteria</taxon>
        <taxon>Pseudomonadati</taxon>
        <taxon>Pseudomonadota</taxon>
        <taxon>Gammaproteobacteria</taxon>
        <taxon>Acidiferrobacterales</taxon>
        <taxon>Acidiferrobacteraceae</taxon>
        <taxon>Sulfurifustis</taxon>
    </lineage>
</organism>
<dbReference type="EMBL" id="AP014936">
    <property type="protein sequence ID" value="BAU47323.1"/>
    <property type="molecule type" value="Genomic_DNA"/>
</dbReference>
<sequence length="55" mass="6053">MLSRLALGLGLLLLGIVVGRQLAKPDHRVRVRLAKNEKRPVPERLGPPATKIVVH</sequence>
<dbReference type="RefSeq" id="WP_169923950.1">
    <property type="nucleotide sequence ID" value="NZ_AP014936.1"/>
</dbReference>
<gene>
    <name evidence="1" type="ORF">SVA_0744</name>
</gene>
<reference evidence="1 2" key="1">
    <citation type="submission" date="2015-08" db="EMBL/GenBank/DDBJ databases">
        <title>Complete genome sequence of Sulfurifustis variabilis.</title>
        <authorList>
            <person name="Miura A."/>
            <person name="Kojima H."/>
            <person name="Fukui M."/>
        </authorList>
    </citation>
    <scope>NUCLEOTIDE SEQUENCE [LARGE SCALE GENOMIC DNA]</scope>
    <source>
        <strain evidence="2">skN76</strain>
    </source>
</reference>
<keyword evidence="2" id="KW-1185">Reference proteome</keyword>
<protein>
    <submittedName>
        <fullName evidence="1">Uncharacterized protein</fullName>
    </submittedName>
</protein>
<accession>A0A1B4V1M9</accession>
<proteinExistence type="predicted"/>